<evidence type="ECO:0000313" key="4">
    <source>
        <dbReference type="Proteomes" id="UP001150830"/>
    </source>
</evidence>
<dbReference type="Gene3D" id="3.40.50.300">
    <property type="entry name" value="P-loop containing nucleotide triphosphate hydrolases"/>
    <property type="match status" value="1"/>
</dbReference>
<dbReference type="EMBL" id="JAPNOA010000029">
    <property type="protein sequence ID" value="MCY0965808.1"/>
    <property type="molecule type" value="Genomic_DNA"/>
</dbReference>
<dbReference type="PANTHER" id="PTHR30050:SF5">
    <property type="entry name" value="DNAA REGULATORY INACTIVATOR HDA"/>
    <property type="match status" value="1"/>
</dbReference>
<dbReference type="GO" id="GO:0032297">
    <property type="term" value="P:negative regulation of DNA-templated DNA replication initiation"/>
    <property type="evidence" value="ECO:0007669"/>
    <property type="project" value="InterPro"/>
</dbReference>
<keyword evidence="4" id="KW-1185">Reference proteome</keyword>
<feature type="domain" description="Hda lid" evidence="2">
    <location>
        <begin position="173"/>
        <end position="236"/>
    </location>
</feature>
<dbReference type="RefSeq" id="WP_283174021.1">
    <property type="nucleotide sequence ID" value="NZ_JAPNOA010000029.1"/>
</dbReference>
<sequence>MVLNKSAGHHPQLTLSVLVRDDARFANFYAGANEELIQAVQKQWTLAGDPFLYIWGHPGSGRSHLLQAACHYADGLGHHSVYLPLRELVSYEPSVLEGLEKLPLVVLDDLDVIAGNEDWEIALFHLFNRIRDAEGHLLMAANVTPRGLAVALPDLASRLSGGVMYQLHSLQPEERALALVLRARRRGILLGEDVARFLVGRGPECMSGLADILDQLDQESLSQQRKLTIPFVKEVLGW</sequence>
<dbReference type="Pfam" id="PF22688">
    <property type="entry name" value="Hda_lid"/>
    <property type="match status" value="1"/>
</dbReference>
<feature type="domain" description="Chromosomal replication initiator protein DnaA ATPAse" evidence="1">
    <location>
        <begin position="100"/>
        <end position="164"/>
    </location>
</feature>
<evidence type="ECO:0000259" key="1">
    <source>
        <dbReference type="Pfam" id="PF00308"/>
    </source>
</evidence>
<reference evidence="3" key="1">
    <citation type="submission" date="2022-11" db="EMBL/GenBank/DDBJ databases">
        <title>Parathalassolutuus dongxingensis gen. nov., sp. nov., a novel member of family Oceanospirillaceae isolated from a coastal shrimp pond in Guangxi, China.</title>
        <authorList>
            <person name="Chen H."/>
        </authorList>
    </citation>
    <scope>NUCLEOTIDE SEQUENCE</scope>
    <source>
        <strain evidence="3">G-43</strain>
    </source>
</reference>
<organism evidence="3 4">
    <name type="scientific">Parathalassolituus penaei</name>
    <dbReference type="NCBI Taxonomy" id="2997323"/>
    <lineage>
        <taxon>Bacteria</taxon>
        <taxon>Pseudomonadati</taxon>
        <taxon>Pseudomonadota</taxon>
        <taxon>Gammaproteobacteria</taxon>
        <taxon>Oceanospirillales</taxon>
        <taxon>Oceanospirillaceae</taxon>
        <taxon>Parathalassolituus</taxon>
    </lineage>
</organism>
<dbReference type="InterPro" id="IPR017788">
    <property type="entry name" value="Hda"/>
</dbReference>
<dbReference type="SUPFAM" id="SSF52540">
    <property type="entry name" value="P-loop containing nucleoside triphosphate hydrolases"/>
    <property type="match status" value="1"/>
</dbReference>
<protein>
    <submittedName>
        <fullName evidence="3">DnaA regulatory inactivator Hda</fullName>
    </submittedName>
</protein>
<dbReference type="PANTHER" id="PTHR30050">
    <property type="entry name" value="CHROMOSOMAL REPLICATION INITIATOR PROTEIN DNAA"/>
    <property type="match status" value="1"/>
</dbReference>
<comment type="caution">
    <text evidence="3">The sequence shown here is derived from an EMBL/GenBank/DDBJ whole genome shotgun (WGS) entry which is preliminary data.</text>
</comment>
<dbReference type="Proteomes" id="UP001150830">
    <property type="component" value="Unassembled WGS sequence"/>
</dbReference>
<evidence type="ECO:0000313" key="3">
    <source>
        <dbReference type="EMBL" id="MCY0965808.1"/>
    </source>
</evidence>
<dbReference type="InterPro" id="IPR027417">
    <property type="entry name" value="P-loop_NTPase"/>
</dbReference>
<dbReference type="AlphaFoldDB" id="A0A9X3EDW3"/>
<dbReference type="InterPro" id="IPR055199">
    <property type="entry name" value="Hda_lid"/>
</dbReference>
<gene>
    <name evidence="3" type="primary">hda</name>
    <name evidence="3" type="ORF">OUO13_11460</name>
</gene>
<accession>A0A9X3EDW3</accession>
<evidence type="ECO:0000259" key="2">
    <source>
        <dbReference type="Pfam" id="PF22688"/>
    </source>
</evidence>
<dbReference type="Gene3D" id="1.10.8.60">
    <property type="match status" value="1"/>
</dbReference>
<dbReference type="NCBIfam" id="TIGR03420">
    <property type="entry name" value="DnaA_homol_Hda"/>
    <property type="match status" value="1"/>
</dbReference>
<dbReference type="Pfam" id="PF00308">
    <property type="entry name" value="Bac_DnaA"/>
    <property type="match status" value="1"/>
</dbReference>
<name>A0A9X3EDW3_9GAMM</name>
<dbReference type="GO" id="GO:0006270">
    <property type="term" value="P:DNA replication initiation"/>
    <property type="evidence" value="ECO:0007669"/>
    <property type="project" value="TreeGrafter"/>
</dbReference>
<proteinExistence type="predicted"/>
<dbReference type="InterPro" id="IPR013317">
    <property type="entry name" value="DnaA_dom"/>
</dbReference>